<comment type="caution">
    <text evidence="3">The sequence shown here is derived from an EMBL/GenBank/DDBJ whole genome shotgun (WGS) entry which is preliminary data.</text>
</comment>
<evidence type="ECO:0000313" key="3">
    <source>
        <dbReference type="EMBL" id="KJZ65910.1"/>
    </source>
</evidence>
<organism evidence="3 4">
    <name type="scientific">Pseudomonas fluorescens</name>
    <dbReference type="NCBI Taxonomy" id="294"/>
    <lineage>
        <taxon>Bacteria</taxon>
        <taxon>Pseudomonadati</taxon>
        <taxon>Pseudomonadota</taxon>
        <taxon>Gammaproteobacteria</taxon>
        <taxon>Pseudomonadales</taxon>
        <taxon>Pseudomonadaceae</taxon>
        <taxon>Pseudomonas</taxon>
    </lineage>
</organism>
<dbReference type="AlphaFoldDB" id="A0A0F4VBN2"/>
<dbReference type="RefSeq" id="WP_046053865.1">
    <property type="nucleotide sequence ID" value="NZ_LACH01000017.1"/>
</dbReference>
<evidence type="ECO:0000313" key="4">
    <source>
        <dbReference type="Proteomes" id="UP000033400"/>
    </source>
</evidence>
<dbReference type="PATRIC" id="fig|294.133.peg.1337"/>
<name>A0A0F4VBN2_PSEFL</name>
<feature type="domain" description="Lysozyme inhibitor LprI-like N-terminal" evidence="2">
    <location>
        <begin position="169"/>
        <end position="240"/>
    </location>
</feature>
<keyword evidence="1" id="KW-0732">Signal</keyword>
<protein>
    <recommendedName>
        <fullName evidence="2">Lysozyme inhibitor LprI-like N-terminal domain-containing protein</fullName>
    </recommendedName>
</protein>
<dbReference type="Proteomes" id="UP000033400">
    <property type="component" value="Unassembled WGS sequence"/>
</dbReference>
<feature type="signal peptide" evidence="1">
    <location>
        <begin position="1"/>
        <end position="21"/>
    </location>
</feature>
<dbReference type="InterPro" id="IPR009739">
    <property type="entry name" value="LprI-like_N"/>
</dbReference>
<dbReference type="EMBL" id="LACH01000017">
    <property type="protein sequence ID" value="KJZ65910.1"/>
    <property type="molecule type" value="Genomic_DNA"/>
</dbReference>
<reference evidence="3 4" key="1">
    <citation type="submission" date="2015-03" db="EMBL/GenBank/DDBJ databases">
        <title>Comparative genomics of Pseudomonas insights into diversity of traits involved in vanlence and defense.</title>
        <authorList>
            <person name="Qin Y."/>
        </authorList>
    </citation>
    <scope>NUCLEOTIDE SEQUENCE [LARGE SCALE GENOMIC DNA]</scope>
    <source>
        <strain evidence="3 4">H24</strain>
    </source>
</reference>
<proteinExistence type="predicted"/>
<feature type="chain" id="PRO_5002479872" description="Lysozyme inhibitor LprI-like N-terminal domain-containing protein" evidence="1">
    <location>
        <begin position="22"/>
        <end position="249"/>
    </location>
</feature>
<sequence length="249" mass="28046">MKVIKFSFVILFSLLSSIVKAEGTMIATVLQADFSKDPEIRLLVRIIDVSGGSDSPSMAVRNQCLERVKSSDRPGPDPCFSIEITESKKQRTIVRQALINDPQRAIDPIYLEIVYRSEVSASDPTNHHGRSALLRIEENGLYNWNNETKQALADVVWPSSPDGVLNVVLADADALLNSVYRDRIARLNESAQKGLRDTQRAWMRFRDAECLMDTKSYTTIFGEFPDTCLIRATIERARQLAMAPDKNKR</sequence>
<dbReference type="Gene3D" id="1.20.1270.180">
    <property type="match status" value="1"/>
</dbReference>
<accession>A0A0F4VBN2</accession>
<evidence type="ECO:0000256" key="1">
    <source>
        <dbReference type="SAM" id="SignalP"/>
    </source>
</evidence>
<evidence type="ECO:0000259" key="2">
    <source>
        <dbReference type="Pfam" id="PF07007"/>
    </source>
</evidence>
<dbReference type="Pfam" id="PF07007">
    <property type="entry name" value="LprI"/>
    <property type="match status" value="1"/>
</dbReference>
<gene>
    <name evidence="3" type="ORF">VD17_11150</name>
</gene>